<keyword evidence="3 11" id="KW-1003">Cell membrane</keyword>
<feature type="domain" description="Flagellar motor switch protein FliN-like C-terminal" evidence="13">
    <location>
        <begin position="254"/>
        <end position="321"/>
    </location>
</feature>
<evidence type="ECO:0000256" key="4">
    <source>
        <dbReference type="ARBA" id="ARBA00022500"/>
    </source>
</evidence>
<evidence type="ECO:0000256" key="11">
    <source>
        <dbReference type="PIRNR" id="PIRNR002888"/>
    </source>
</evidence>
<comment type="subcellular location">
    <subcellularLocation>
        <location evidence="11">Cell inner membrane</location>
        <topology evidence="11">Peripheral membrane protein</topology>
    </subcellularLocation>
    <subcellularLocation>
        <location evidence="11">Bacterial flagellum basal body</location>
    </subcellularLocation>
</comment>
<dbReference type="GO" id="GO:0071978">
    <property type="term" value="P:bacterial-type flagellum-dependent swarming motility"/>
    <property type="evidence" value="ECO:0007669"/>
    <property type="project" value="TreeGrafter"/>
</dbReference>
<gene>
    <name evidence="14" type="primary">fliM</name>
    <name evidence="14" type="ORF">E4634_12785</name>
</gene>
<dbReference type="PANTHER" id="PTHR30034">
    <property type="entry name" value="FLAGELLAR MOTOR SWITCH PROTEIN FLIM"/>
    <property type="match status" value="1"/>
</dbReference>
<dbReference type="SUPFAM" id="SSF103039">
    <property type="entry name" value="CheC-like"/>
    <property type="match status" value="1"/>
</dbReference>
<proteinExistence type="inferred from homology"/>
<dbReference type="NCBIfam" id="TIGR01397">
    <property type="entry name" value="fliM_switch"/>
    <property type="match status" value="1"/>
</dbReference>
<evidence type="ECO:0000256" key="9">
    <source>
        <dbReference type="ARBA" id="ARBA00025044"/>
    </source>
</evidence>
<keyword evidence="15" id="KW-1185">Reference proteome</keyword>
<dbReference type="Pfam" id="PF02154">
    <property type="entry name" value="FliM"/>
    <property type="match status" value="1"/>
</dbReference>
<dbReference type="InterPro" id="IPR001689">
    <property type="entry name" value="Flag_FliM"/>
</dbReference>
<dbReference type="GO" id="GO:0003774">
    <property type="term" value="F:cytoskeletal motor activity"/>
    <property type="evidence" value="ECO:0007669"/>
    <property type="project" value="InterPro"/>
</dbReference>
<protein>
    <recommendedName>
        <fullName evidence="2 10">Flagellar motor switch protein FliM</fullName>
    </recommendedName>
</protein>
<evidence type="ECO:0000313" key="14">
    <source>
        <dbReference type="EMBL" id="TGD73146.1"/>
    </source>
</evidence>
<dbReference type="Proteomes" id="UP000298050">
    <property type="component" value="Unassembled WGS sequence"/>
</dbReference>
<evidence type="ECO:0000256" key="12">
    <source>
        <dbReference type="SAM" id="MobiDB-lite"/>
    </source>
</evidence>
<organism evidence="14 15">
    <name type="scientific">Mangrovimicrobium sediminis</name>
    <dbReference type="NCBI Taxonomy" id="2562682"/>
    <lineage>
        <taxon>Bacteria</taxon>
        <taxon>Pseudomonadati</taxon>
        <taxon>Pseudomonadota</taxon>
        <taxon>Gammaproteobacteria</taxon>
        <taxon>Cellvibrionales</taxon>
        <taxon>Halieaceae</taxon>
        <taxon>Mangrovimicrobium</taxon>
    </lineage>
</organism>
<keyword evidence="5 11" id="KW-0997">Cell inner membrane</keyword>
<keyword evidence="14" id="KW-0282">Flagellum</keyword>
<dbReference type="OrthoDB" id="9806941at2"/>
<evidence type="ECO:0000256" key="6">
    <source>
        <dbReference type="ARBA" id="ARBA00022779"/>
    </source>
</evidence>
<comment type="function">
    <text evidence="9 11">FliM is one of three proteins (FliG, FliN, FliM) that forms the rotor-mounted switch complex (C ring), located at the base of the basal body. This complex interacts with the CheY and CheZ chemotaxis proteins, in addition to contacting components of the motor that determine the direction of flagellar rotation.</text>
</comment>
<keyword evidence="14" id="KW-0969">Cilium</keyword>
<comment type="caution">
    <text evidence="14">The sequence shown here is derived from an EMBL/GenBank/DDBJ whole genome shotgun (WGS) entry which is preliminary data.</text>
</comment>
<name>A0A4Z0M126_9GAMM</name>
<keyword evidence="14" id="KW-0966">Cell projection</keyword>
<dbReference type="PRINTS" id="PR00955">
    <property type="entry name" value="FLGMOTORFLIM"/>
</dbReference>
<dbReference type="InterPro" id="IPR001543">
    <property type="entry name" value="FliN-like_C"/>
</dbReference>
<dbReference type="AlphaFoldDB" id="A0A4Z0M126"/>
<dbReference type="PIRSF" id="PIRSF002888">
    <property type="entry name" value="FliM"/>
    <property type="match status" value="1"/>
</dbReference>
<dbReference type="Gene3D" id="3.40.1550.10">
    <property type="entry name" value="CheC-like"/>
    <property type="match status" value="1"/>
</dbReference>
<evidence type="ECO:0000256" key="3">
    <source>
        <dbReference type="ARBA" id="ARBA00022475"/>
    </source>
</evidence>
<keyword evidence="6 11" id="KW-0283">Flagellar rotation</keyword>
<evidence type="ECO:0000256" key="8">
    <source>
        <dbReference type="ARBA" id="ARBA00023143"/>
    </source>
</evidence>
<evidence type="ECO:0000256" key="10">
    <source>
        <dbReference type="NCBIfam" id="TIGR01397"/>
    </source>
</evidence>
<dbReference type="EMBL" id="SRLE01000008">
    <property type="protein sequence ID" value="TGD73146.1"/>
    <property type="molecule type" value="Genomic_DNA"/>
</dbReference>
<reference evidence="14 15" key="1">
    <citation type="submission" date="2019-04" db="EMBL/GenBank/DDBJ databases">
        <title>Taxonomy of novel Haliea sp. from mangrove soil of West Coast of India.</title>
        <authorList>
            <person name="Verma A."/>
            <person name="Kumar P."/>
            <person name="Krishnamurthi S."/>
        </authorList>
    </citation>
    <scope>NUCLEOTIDE SEQUENCE [LARGE SCALE GENOMIC DNA]</scope>
    <source>
        <strain evidence="14 15">SAOS-164</strain>
    </source>
</reference>
<dbReference type="GO" id="GO:0005886">
    <property type="term" value="C:plasma membrane"/>
    <property type="evidence" value="ECO:0007669"/>
    <property type="project" value="UniProtKB-SubCell"/>
</dbReference>
<evidence type="ECO:0000256" key="1">
    <source>
        <dbReference type="ARBA" id="ARBA00011049"/>
    </source>
</evidence>
<dbReference type="InterPro" id="IPR036429">
    <property type="entry name" value="SpoA-like_sf"/>
</dbReference>
<dbReference type="CDD" id="cd17908">
    <property type="entry name" value="FliM"/>
    <property type="match status" value="1"/>
</dbReference>
<accession>A0A4Z0M126</accession>
<dbReference type="RefSeq" id="WP_135444468.1">
    <property type="nucleotide sequence ID" value="NZ_SRLE01000008.1"/>
</dbReference>
<evidence type="ECO:0000256" key="2">
    <source>
        <dbReference type="ARBA" id="ARBA00021898"/>
    </source>
</evidence>
<evidence type="ECO:0000256" key="7">
    <source>
        <dbReference type="ARBA" id="ARBA00023136"/>
    </source>
</evidence>
<feature type="region of interest" description="Disordered" evidence="12">
    <location>
        <begin position="17"/>
        <end position="43"/>
    </location>
</feature>
<comment type="similarity">
    <text evidence="1 11">Belongs to the FliM family.</text>
</comment>
<sequence>MSEDDFLVQDEIDALLNSVSGDDDSEADAGPKGARPRPYDPRTQHRIIKERLHGLDMINQRFARLFRIALFNLIRRNADITVDPIVYESYSKYSRNVPVPTNINLVSIKPLRGTALIVFPPAMVFMVVDNLFGGDGRFLARSEGREFTATEQRIIQRLLSLAIGAYEEAWESIYPIKVEYLRSEMQAKFANITNSPNEVIVNTKFHLDVGNASMGFQICIPYSMIEPLRETLSNPRDRSQPDGEVPWSDRVSWELRETEVEVVADFVDVTTRISDVLSLKIGDILPIDLPDSIEANIDGVPVLECGYGSRNGHRALSVREVFDTGQANYTNNPLPEQARG</sequence>
<dbReference type="GO" id="GO:0050918">
    <property type="term" value="P:positive chemotaxis"/>
    <property type="evidence" value="ECO:0007669"/>
    <property type="project" value="TreeGrafter"/>
</dbReference>
<evidence type="ECO:0000313" key="15">
    <source>
        <dbReference type="Proteomes" id="UP000298050"/>
    </source>
</evidence>
<dbReference type="InterPro" id="IPR028976">
    <property type="entry name" value="CheC-like_sf"/>
</dbReference>
<dbReference type="GO" id="GO:0009425">
    <property type="term" value="C:bacterial-type flagellum basal body"/>
    <property type="evidence" value="ECO:0007669"/>
    <property type="project" value="UniProtKB-SubCell"/>
</dbReference>
<evidence type="ECO:0000256" key="5">
    <source>
        <dbReference type="ARBA" id="ARBA00022519"/>
    </source>
</evidence>
<keyword evidence="4 11" id="KW-0145">Chemotaxis</keyword>
<dbReference type="PANTHER" id="PTHR30034:SF3">
    <property type="entry name" value="FLAGELLAR MOTOR SWITCH PROTEIN FLIM"/>
    <property type="match status" value="1"/>
</dbReference>
<dbReference type="SUPFAM" id="SSF101801">
    <property type="entry name" value="Surface presentation of antigens (SPOA)"/>
    <property type="match status" value="1"/>
</dbReference>
<evidence type="ECO:0000259" key="13">
    <source>
        <dbReference type="Pfam" id="PF01052"/>
    </source>
</evidence>
<keyword evidence="8 11" id="KW-0975">Bacterial flagellum</keyword>
<keyword evidence="7 11" id="KW-0472">Membrane</keyword>
<dbReference type="Pfam" id="PF01052">
    <property type="entry name" value="FliMN_C"/>
    <property type="match status" value="1"/>
</dbReference>